<evidence type="ECO:0000256" key="3">
    <source>
        <dbReference type="ARBA" id="ARBA00012438"/>
    </source>
</evidence>
<evidence type="ECO:0000256" key="7">
    <source>
        <dbReference type="ARBA" id="ARBA00022777"/>
    </source>
</evidence>
<dbReference type="SUPFAM" id="SSF47384">
    <property type="entry name" value="Homodimeric domain of signal transducing histidine kinase"/>
    <property type="match status" value="1"/>
</dbReference>
<keyword evidence="8 11" id="KW-1133">Transmembrane helix</keyword>
<dbReference type="Pfam" id="PF02518">
    <property type="entry name" value="HATPase_c"/>
    <property type="match status" value="1"/>
</dbReference>
<dbReference type="Gene3D" id="1.10.287.130">
    <property type="match status" value="1"/>
</dbReference>
<evidence type="ECO:0000256" key="8">
    <source>
        <dbReference type="ARBA" id="ARBA00022989"/>
    </source>
</evidence>
<evidence type="ECO:0000259" key="13">
    <source>
        <dbReference type="PROSITE" id="PS50885"/>
    </source>
</evidence>
<name>A0ABS2FV31_9FIRM</name>
<evidence type="ECO:0000313" key="14">
    <source>
        <dbReference type="EMBL" id="MBM6850711.1"/>
    </source>
</evidence>
<keyword evidence="5" id="KW-0808">Transferase</keyword>
<evidence type="ECO:0000256" key="11">
    <source>
        <dbReference type="SAM" id="Phobius"/>
    </source>
</evidence>
<dbReference type="SUPFAM" id="SSF55874">
    <property type="entry name" value="ATPase domain of HSP90 chaperone/DNA topoisomerase II/histidine kinase"/>
    <property type="match status" value="1"/>
</dbReference>
<dbReference type="Gene3D" id="6.10.340.10">
    <property type="match status" value="1"/>
</dbReference>
<dbReference type="CDD" id="cd00082">
    <property type="entry name" value="HisKA"/>
    <property type="match status" value="1"/>
</dbReference>
<dbReference type="InterPro" id="IPR003660">
    <property type="entry name" value="HAMP_dom"/>
</dbReference>
<evidence type="ECO:0000259" key="12">
    <source>
        <dbReference type="PROSITE" id="PS50109"/>
    </source>
</evidence>
<accession>A0ABS2FV31</accession>
<comment type="caution">
    <text evidence="14">The sequence shown here is derived from an EMBL/GenBank/DDBJ whole genome shotgun (WGS) entry which is preliminary data.</text>
</comment>
<keyword evidence="7 14" id="KW-0418">Kinase</keyword>
<dbReference type="Proteomes" id="UP000719500">
    <property type="component" value="Unassembled WGS sequence"/>
</dbReference>
<dbReference type="RefSeq" id="WP_204802991.1">
    <property type="nucleotide sequence ID" value="NZ_JACSNX010000004.1"/>
</dbReference>
<keyword evidence="6 11" id="KW-0812">Transmembrane</keyword>
<dbReference type="InterPro" id="IPR003661">
    <property type="entry name" value="HisK_dim/P_dom"/>
</dbReference>
<dbReference type="Pfam" id="PF00512">
    <property type="entry name" value="HisKA"/>
    <property type="match status" value="1"/>
</dbReference>
<dbReference type="GO" id="GO:0016301">
    <property type="term" value="F:kinase activity"/>
    <property type="evidence" value="ECO:0007669"/>
    <property type="project" value="UniProtKB-KW"/>
</dbReference>
<evidence type="ECO:0000256" key="9">
    <source>
        <dbReference type="ARBA" id="ARBA00023012"/>
    </source>
</evidence>
<gene>
    <name evidence="14" type="ORF">H9X91_04560</name>
</gene>
<dbReference type="CDD" id="cd00075">
    <property type="entry name" value="HATPase"/>
    <property type="match status" value="1"/>
</dbReference>
<dbReference type="EMBL" id="JACSNX010000004">
    <property type="protein sequence ID" value="MBM6850711.1"/>
    <property type="molecule type" value="Genomic_DNA"/>
</dbReference>
<dbReference type="InterPro" id="IPR050428">
    <property type="entry name" value="TCS_sensor_his_kinase"/>
</dbReference>
<evidence type="ECO:0000256" key="1">
    <source>
        <dbReference type="ARBA" id="ARBA00000085"/>
    </source>
</evidence>
<dbReference type="InterPro" id="IPR003594">
    <property type="entry name" value="HATPase_dom"/>
</dbReference>
<dbReference type="PROSITE" id="PS50109">
    <property type="entry name" value="HIS_KIN"/>
    <property type="match status" value="1"/>
</dbReference>
<comment type="subcellular location">
    <subcellularLocation>
        <location evidence="2">Membrane</location>
    </subcellularLocation>
</comment>
<evidence type="ECO:0000256" key="2">
    <source>
        <dbReference type="ARBA" id="ARBA00004370"/>
    </source>
</evidence>
<dbReference type="PANTHER" id="PTHR45436:SF5">
    <property type="entry name" value="SENSOR HISTIDINE KINASE TRCS"/>
    <property type="match status" value="1"/>
</dbReference>
<feature type="domain" description="Histidine kinase" evidence="12">
    <location>
        <begin position="112"/>
        <end position="321"/>
    </location>
</feature>
<keyword evidence="10 11" id="KW-0472">Membrane</keyword>
<sequence length="321" mass="34929">MELEGGEKIRIRVSRSNGTVERSLDQLQLVMLLAVPAFLGLAVFGSYFLAKLALRPIDHITETAVSLGAGNLSRRITGIESRDEVGRLAGAFNGMLARLEDSFQREKQFTSDASHELRTPVSVIMAYAENLAAHAPDRETVEQASAILTESRRMHSIIAQLLALTRGYEGKYQLSLEEITLAEMVSDVLAELTEAAAAGGITLIEQVPPRIQLSADQSLMTQLLLNLVENGIKYGKAGGTVAVNALEQDGHILLTIQDDGIGIGEKELPHIFDRFYRADQARDRSGSGLGLSIVKWIVEVHGWTIQAASEPGRGARFTIQI</sequence>
<dbReference type="SMART" id="SM00388">
    <property type="entry name" value="HisKA"/>
    <property type="match status" value="1"/>
</dbReference>
<evidence type="ECO:0000256" key="4">
    <source>
        <dbReference type="ARBA" id="ARBA00022553"/>
    </source>
</evidence>
<dbReference type="InterPro" id="IPR036097">
    <property type="entry name" value="HisK_dim/P_sf"/>
</dbReference>
<dbReference type="PANTHER" id="PTHR45436">
    <property type="entry name" value="SENSOR HISTIDINE KINASE YKOH"/>
    <property type="match status" value="1"/>
</dbReference>
<keyword evidence="9" id="KW-0902">Two-component regulatory system</keyword>
<dbReference type="EC" id="2.7.13.3" evidence="3"/>
<dbReference type="SMART" id="SM00304">
    <property type="entry name" value="HAMP"/>
    <property type="match status" value="1"/>
</dbReference>
<dbReference type="Gene3D" id="3.30.565.10">
    <property type="entry name" value="Histidine kinase-like ATPase, C-terminal domain"/>
    <property type="match status" value="1"/>
</dbReference>
<dbReference type="Pfam" id="PF00672">
    <property type="entry name" value="HAMP"/>
    <property type="match status" value="1"/>
</dbReference>
<evidence type="ECO:0000313" key="15">
    <source>
        <dbReference type="Proteomes" id="UP000719500"/>
    </source>
</evidence>
<dbReference type="InterPro" id="IPR005467">
    <property type="entry name" value="His_kinase_dom"/>
</dbReference>
<dbReference type="PROSITE" id="PS50885">
    <property type="entry name" value="HAMP"/>
    <property type="match status" value="1"/>
</dbReference>
<evidence type="ECO:0000256" key="5">
    <source>
        <dbReference type="ARBA" id="ARBA00022679"/>
    </source>
</evidence>
<protein>
    <recommendedName>
        <fullName evidence="3">histidine kinase</fullName>
        <ecNumber evidence="3">2.7.13.3</ecNumber>
    </recommendedName>
</protein>
<dbReference type="CDD" id="cd06225">
    <property type="entry name" value="HAMP"/>
    <property type="match status" value="1"/>
</dbReference>
<evidence type="ECO:0000256" key="10">
    <source>
        <dbReference type="ARBA" id="ARBA00023136"/>
    </source>
</evidence>
<dbReference type="SMART" id="SM00387">
    <property type="entry name" value="HATPase_c"/>
    <property type="match status" value="1"/>
</dbReference>
<comment type="catalytic activity">
    <reaction evidence="1">
        <text>ATP + protein L-histidine = ADP + protein N-phospho-L-histidine.</text>
        <dbReference type="EC" id="2.7.13.3"/>
    </reaction>
</comment>
<keyword evidence="4" id="KW-0597">Phosphoprotein</keyword>
<dbReference type="InterPro" id="IPR036890">
    <property type="entry name" value="HATPase_C_sf"/>
</dbReference>
<organism evidence="14 15">
    <name type="scientific">Oscillibacter valericigenes</name>
    <dbReference type="NCBI Taxonomy" id="351091"/>
    <lineage>
        <taxon>Bacteria</taxon>
        <taxon>Bacillati</taxon>
        <taxon>Bacillota</taxon>
        <taxon>Clostridia</taxon>
        <taxon>Eubacteriales</taxon>
        <taxon>Oscillospiraceae</taxon>
        <taxon>Oscillibacter</taxon>
    </lineage>
</organism>
<proteinExistence type="predicted"/>
<feature type="domain" description="HAMP" evidence="13">
    <location>
        <begin position="51"/>
        <end position="104"/>
    </location>
</feature>
<feature type="transmembrane region" description="Helical" evidence="11">
    <location>
        <begin position="29"/>
        <end position="50"/>
    </location>
</feature>
<reference evidence="14 15" key="1">
    <citation type="journal article" date="2021" name="Sci. Rep.">
        <title>The distribution of antibiotic resistance genes in chicken gut microbiota commensals.</title>
        <authorList>
            <person name="Juricova H."/>
            <person name="Matiasovicova J."/>
            <person name="Kubasova T."/>
            <person name="Cejkova D."/>
            <person name="Rychlik I."/>
        </authorList>
    </citation>
    <scope>NUCLEOTIDE SEQUENCE [LARGE SCALE GENOMIC DNA]</scope>
    <source>
        <strain evidence="14 15">An411</strain>
    </source>
</reference>
<dbReference type="PRINTS" id="PR00344">
    <property type="entry name" value="BCTRLSENSOR"/>
</dbReference>
<evidence type="ECO:0000256" key="6">
    <source>
        <dbReference type="ARBA" id="ARBA00022692"/>
    </source>
</evidence>
<dbReference type="InterPro" id="IPR004358">
    <property type="entry name" value="Sig_transdc_His_kin-like_C"/>
</dbReference>
<keyword evidence="15" id="KW-1185">Reference proteome</keyword>
<dbReference type="SUPFAM" id="SSF158472">
    <property type="entry name" value="HAMP domain-like"/>
    <property type="match status" value="1"/>
</dbReference>